<dbReference type="EMBL" id="JAUEQX010000029">
    <property type="protein sequence ID" value="MDW3780097.1"/>
    <property type="molecule type" value="Genomic_DNA"/>
</dbReference>
<name>A0AAW9CHU7_KLUCR</name>
<dbReference type="SUPFAM" id="SSF49373">
    <property type="entry name" value="Invasin/intimin cell-adhesion fragments"/>
    <property type="match status" value="1"/>
</dbReference>
<gene>
    <name evidence="2" type="ORF">QWU01_25210</name>
</gene>
<evidence type="ECO:0000313" key="2">
    <source>
        <dbReference type="EMBL" id="MDW3780097.1"/>
    </source>
</evidence>
<dbReference type="Proteomes" id="UP001276300">
    <property type="component" value="Unassembled WGS sequence"/>
</dbReference>
<sequence>MPTPNPLAPVKGAGTTLWLYTGTGDPYANPLSDADWNRLAKIKDLTPGEMTAESYDDTYLDDEDADWSSTAQGEKSAGDTSFTLAWKPGESGQQGLVDWFTQGDVRGYKIKYPNGAVDVFRGWLSSLGKAVPAKEVITRTVKVTNSGKPSLAEEDRSADVAVTGLSVAPKTLALSVGATGSLTFSILPAGATDQSLRVVSADKSIASITTAENVVTVSGVAAGEVEIIGMTPDGEHVAIATVTVTAP</sequence>
<dbReference type="Pfam" id="PF16461">
    <property type="entry name" value="Phage_TTP_12"/>
    <property type="match status" value="1"/>
</dbReference>
<reference evidence="2" key="1">
    <citation type="journal article" date="2023" name="J Glob Antimicrob Resist">
        <title>Emergence of NDM-1 and KPC-3 carbapenemases in Kluyvera cryocrescens: Investigating genetic heterogeneity and acquisition routes of blaNDM-1 in Enterobacterales species in Portugal.</title>
        <authorList>
            <person name="Loiodice M."/>
            <person name="Ribeiro M."/>
            <person name="Peixe L."/>
            <person name="Novais A."/>
        </authorList>
    </citation>
    <scope>NUCLEOTIDE SEQUENCE</scope>
    <source>
        <strain evidence="2">K629</strain>
    </source>
</reference>
<dbReference type="RefSeq" id="WP_318243317.1">
    <property type="nucleotide sequence ID" value="NZ_JAUEQX010000029.1"/>
</dbReference>
<dbReference type="SMART" id="SM00635">
    <property type="entry name" value="BID_2"/>
    <property type="match status" value="1"/>
</dbReference>
<dbReference type="Gene3D" id="2.60.40.1080">
    <property type="match status" value="1"/>
</dbReference>
<dbReference type="InterPro" id="IPR032494">
    <property type="entry name" value="Phage_TTP_N"/>
</dbReference>
<dbReference type="Gene3D" id="4.10.410.40">
    <property type="match status" value="1"/>
</dbReference>
<evidence type="ECO:0000313" key="3">
    <source>
        <dbReference type="Proteomes" id="UP001276300"/>
    </source>
</evidence>
<comment type="caution">
    <text evidence="2">The sequence shown here is derived from an EMBL/GenBank/DDBJ whole genome shotgun (WGS) entry which is preliminary data.</text>
</comment>
<dbReference type="Pfam" id="PF02368">
    <property type="entry name" value="Big_2"/>
    <property type="match status" value="1"/>
</dbReference>
<proteinExistence type="predicted"/>
<dbReference type="InterPro" id="IPR003343">
    <property type="entry name" value="Big_2"/>
</dbReference>
<dbReference type="AlphaFoldDB" id="A0AAW9CHU7"/>
<evidence type="ECO:0000259" key="1">
    <source>
        <dbReference type="SMART" id="SM00635"/>
    </source>
</evidence>
<organism evidence="2 3">
    <name type="scientific">Kluyvera cryocrescens</name>
    <name type="common">Kluyvera citrophila</name>
    <dbReference type="NCBI Taxonomy" id="580"/>
    <lineage>
        <taxon>Bacteria</taxon>
        <taxon>Pseudomonadati</taxon>
        <taxon>Pseudomonadota</taxon>
        <taxon>Gammaproteobacteria</taxon>
        <taxon>Enterobacterales</taxon>
        <taxon>Enterobacteriaceae</taxon>
        <taxon>Kluyvera</taxon>
    </lineage>
</organism>
<accession>A0AAW9CHU7</accession>
<feature type="domain" description="BIG2" evidence="1">
    <location>
        <begin position="161"/>
        <end position="241"/>
    </location>
</feature>
<dbReference type="InterPro" id="IPR008964">
    <property type="entry name" value="Invasin/intimin_cell_adhesion"/>
</dbReference>
<protein>
    <submittedName>
        <fullName evidence="2">Phage tail protein</fullName>
    </submittedName>
</protein>